<evidence type="ECO:0000313" key="2">
    <source>
        <dbReference type="EMBL" id="GAA1415984.1"/>
    </source>
</evidence>
<accession>A0ABP4J8P3</accession>
<organism evidence="2 3">
    <name type="scientific">Kitasatospora putterlickiae</name>
    <dbReference type="NCBI Taxonomy" id="221725"/>
    <lineage>
        <taxon>Bacteria</taxon>
        <taxon>Bacillati</taxon>
        <taxon>Actinomycetota</taxon>
        <taxon>Actinomycetes</taxon>
        <taxon>Kitasatosporales</taxon>
        <taxon>Streptomycetaceae</taxon>
        <taxon>Kitasatospora</taxon>
    </lineage>
</organism>
<keyword evidence="3" id="KW-1185">Reference proteome</keyword>
<dbReference type="EMBL" id="BAAAKJ010000540">
    <property type="protein sequence ID" value="GAA1415984.1"/>
    <property type="molecule type" value="Genomic_DNA"/>
</dbReference>
<evidence type="ECO:0000256" key="1">
    <source>
        <dbReference type="SAM" id="MobiDB-lite"/>
    </source>
</evidence>
<protein>
    <submittedName>
        <fullName evidence="2">Uncharacterized protein</fullName>
    </submittedName>
</protein>
<dbReference type="RefSeq" id="WP_344345781.1">
    <property type="nucleotide sequence ID" value="NZ_BAAAKJ010000540.1"/>
</dbReference>
<name>A0ABP4J8P3_9ACTN</name>
<feature type="compositionally biased region" description="Gly residues" evidence="1">
    <location>
        <begin position="57"/>
        <end position="71"/>
    </location>
</feature>
<gene>
    <name evidence="2" type="ORF">GCM10009639_70120</name>
</gene>
<feature type="region of interest" description="Disordered" evidence="1">
    <location>
        <begin position="56"/>
        <end position="77"/>
    </location>
</feature>
<reference evidence="3" key="1">
    <citation type="journal article" date="2019" name="Int. J. Syst. Evol. Microbiol.">
        <title>The Global Catalogue of Microorganisms (GCM) 10K type strain sequencing project: providing services to taxonomists for standard genome sequencing and annotation.</title>
        <authorList>
            <consortium name="The Broad Institute Genomics Platform"/>
            <consortium name="The Broad Institute Genome Sequencing Center for Infectious Disease"/>
            <person name="Wu L."/>
            <person name="Ma J."/>
        </authorList>
    </citation>
    <scope>NUCLEOTIDE SEQUENCE [LARGE SCALE GENOMIC DNA]</scope>
    <source>
        <strain evidence="3">JCM 12393</strain>
    </source>
</reference>
<dbReference type="Proteomes" id="UP001499863">
    <property type="component" value="Unassembled WGS sequence"/>
</dbReference>
<proteinExistence type="predicted"/>
<evidence type="ECO:0000313" key="3">
    <source>
        <dbReference type="Proteomes" id="UP001499863"/>
    </source>
</evidence>
<sequence length="159" mass="16389">METMITKMTGQTVIAAVSLRAANPRLAVELCGTGLGLDTTGVSVVPASLAPAVSGLGHTGPGSTGIQGGSLDGTSVETGLSRDWASVDASRSPRDERPTQAPKTAVAIAMHGGYARVIGAGNTQKQNEQQINQAMAAFTGATAIRMRAFRGPEPWRERT</sequence>
<comment type="caution">
    <text evidence="2">The sequence shown here is derived from an EMBL/GenBank/DDBJ whole genome shotgun (WGS) entry which is preliminary data.</text>
</comment>